<keyword evidence="1" id="KW-0472">Membrane</keyword>
<name>A0A2Z4U7G9_9FIRM</name>
<proteinExistence type="predicted"/>
<sequence>MEEKKIFFRVLTVSLVLLAAAFILLFVYVDTKWWNFRTIVINPIHTVIATVVMLVIGVGVYIKRNKSN</sequence>
<dbReference type="AlphaFoldDB" id="A0A2Z4U7G9"/>
<dbReference type="Proteomes" id="UP000250003">
    <property type="component" value="Chromosome"/>
</dbReference>
<keyword evidence="1" id="KW-0812">Transmembrane</keyword>
<keyword evidence="1" id="KW-1133">Transmembrane helix</keyword>
<reference evidence="3" key="1">
    <citation type="submission" date="2018-06" db="EMBL/GenBank/DDBJ databases">
        <title>Description of Blautia argi sp. nov., a new anaerobic isolated from dog feces.</title>
        <authorList>
            <person name="Chang Y.-H."/>
            <person name="Paek J."/>
            <person name="Shin Y."/>
        </authorList>
    </citation>
    <scope>NUCLEOTIDE SEQUENCE [LARGE SCALE GENOMIC DNA]</scope>
    <source>
        <strain evidence="3">KCTC 15426</strain>
    </source>
</reference>
<organism evidence="2 3">
    <name type="scientific">Blautia argi</name>
    <dbReference type="NCBI Taxonomy" id="1912897"/>
    <lineage>
        <taxon>Bacteria</taxon>
        <taxon>Bacillati</taxon>
        <taxon>Bacillota</taxon>
        <taxon>Clostridia</taxon>
        <taxon>Lachnospirales</taxon>
        <taxon>Lachnospiraceae</taxon>
        <taxon>Blautia</taxon>
    </lineage>
</organism>
<protein>
    <submittedName>
        <fullName evidence="2">Uncharacterized protein</fullName>
    </submittedName>
</protein>
<gene>
    <name evidence="2" type="ORF">DQQ01_00905</name>
</gene>
<dbReference type="KEGG" id="blau:DQQ01_00905"/>
<feature type="transmembrane region" description="Helical" evidence="1">
    <location>
        <begin position="7"/>
        <end position="28"/>
    </location>
</feature>
<keyword evidence="3" id="KW-1185">Reference proteome</keyword>
<evidence type="ECO:0000313" key="3">
    <source>
        <dbReference type="Proteomes" id="UP000250003"/>
    </source>
</evidence>
<evidence type="ECO:0000256" key="1">
    <source>
        <dbReference type="SAM" id="Phobius"/>
    </source>
</evidence>
<feature type="transmembrane region" description="Helical" evidence="1">
    <location>
        <begin position="40"/>
        <end position="62"/>
    </location>
</feature>
<evidence type="ECO:0000313" key="2">
    <source>
        <dbReference type="EMBL" id="AWY96948.1"/>
    </source>
</evidence>
<dbReference type="RefSeq" id="WP_111917799.1">
    <property type="nucleotide sequence ID" value="NZ_CAUWHR010000020.1"/>
</dbReference>
<dbReference type="EMBL" id="CP030280">
    <property type="protein sequence ID" value="AWY96948.1"/>
    <property type="molecule type" value="Genomic_DNA"/>
</dbReference>
<accession>A0A2Z4U7G9</accession>